<comment type="caution">
    <text evidence="7">The sequence shown here is derived from an EMBL/GenBank/DDBJ whole genome shotgun (WGS) entry which is preliminary data.</text>
</comment>
<evidence type="ECO:0000313" key="7">
    <source>
        <dbReference type="EMBL" id="KPL77609.1"/>
    </source>
</evidence>
<reference evidence="7 8" key="1">
    <citation type="submission" date="2015-07" db="EMBL/GenBank/DDBJ databases">
        <title>Draft genome of Bellilinea caldifistulae DSM 17877.</title>
        <authorList>
            <person name="Hemp J."/>
            <person name="Ward L.M."/>
            <person name="Pace L.A."/>
            <person name="Fischer W.W."/>
        </authorList>
    </citation>
    <scope>NUCLEOTIDE SEQUENCE [LARGE SCALE GENOMIC DNA]</scope>
    <source>
        <strain evidence="7 8">GOMI-1</strain>
    </source>
</reference>
<dbReference type="OrthoDB" id="149157at2"/>
<keyword evidence="5 6" id="KW-0472">Membrane</keyword>
<evidence type="ECO:0000256" key="5">
    <source>
        <dbReference type="ARBA" id="ARBA00023136"/>
    </source>
</evidence>
<proteinExistence type="predicted"/>
<feature type="transmembrane region" description="Helical" evidence="6">
    <location>
        <begin position="80"/>
        <end position="102"/>
    </location>
</feature>
<accession>A0A0P6X6N4</accession>
<dbReference type="EMBL" id="LGHJ01000009">
    <property type="protein sequence ID" value="KPL77609.1"/>
    <property type="molecule type" value="Genomic_DNA"/>
</dbReference>
<feature type="transmembrane region" description="Helical" evidence="6">
    <location>
        <begin position="319"/>
        <end position="340"/>
    </location>
</feature>
<keyword evidence="8" id="KW-1185">Reference proteome</keyword>
<evidence type="ECO:0000256" key="3">
    <source>
        <dbReference type="ARBA" id="ARBA00022692"/>
    </source>
</evidence>
<comment type="subcellular location">
    <subcellularLocation>
        <location evidence="1">Cell membrane</location>
        <topology evidence="1">Multi-pass membrane protein</topology>
    </subcellularLocation>
</comment>
<dbReference type="PANTHER" id="PTHR30250:SF11">
    <property type="entry name" value="O-ANTIGEN TRANSPORTER-RELATED"/>
    <property type="match status" value="1"/>
</dbReference>
<gene>
    <name evidence="7" type="ORF">AC812_03525</name>
</gene>
<dbReference type="InterPro" id="IPR050833">
    <property type="entry name" value="Poly_Biosynth_Transport"/>
</dbReference>
<evidence type="ECO:0000313" key="8">
    <source>
        <dbReference type="Proteomes" id="UP000050514"/>
    </source>
</evidence>
<dbReference type="Pfam" id="PF13440">
    <property type="entry name" value="Polysacc_synt_3"/>
    <property type="match status" value="1"/>
</dbReference>
<feature type="transmembrane region" description="Helical" evidence="6">
    <location>
        <begin position="114"/>
        <end position="133"/>
    </location>
</feature>
<dbReference type="GO" id="GO:0005886">
    <property type="term" value="C:plasma membrane"/>
    <property type="evidence" value="ECO:0007669"/>
    <property type="project" value="UniProtKB-SubCell"/>
</dbReference>
<evidence type="ECO:0000256" key="2">
    <source>
        <dbReference type="ARBA" id="ARBA00022475"/>
    </source>
</evidence>
<evidence type="ECO:0000256" key="6">
    <source>
        <dbReference type="SAM" id="Phobius"/>
    </source>
</evidence>
<sequence>MSLRNQIIRGGTTLIFRQGAGTFLSVVSVLFVTRIIGPGNYGVFSAALGIENLLYSIGQLGIGVYLIRSENDLKENFDQAFSLLVILATIGLLISVSFLPLLDRWLRMEGFKEAAVVLFFGVPFRLLTLVPLARLEKSLAYGKVASIELIGQVMYILVATTLALLKLGVLAPVIGWISQNTVVCVLSFVRCGYTPKFIWRAYIIRSILNYSLGYSLSTWIWQLRTLVNPLVVGRFVGAEGVGIVALSIRLVEVLSFAKNATYRLSLSALAKLQNDKKLLLKAIEEGIQIQVLLVGPFLLGMAVIGSFLLPQILGERWSNVVHIFPFIAFSYTVNSLFNLYSSALYVLRHNWIVALFHLIHIILFFGASFVFVPYFGVYGYGWAEVVGFIAYFYLHWYFVRRMGKLKIGLGVLLGMSFGVSYFWAQLGWIAALPLLLVFMLPMTRQMLQQNWRILKAAGLWKIH</sequence>
<keyword evidence="2" id="KW-1003">Cell membrane</keyword>
<feature type="transmembrane region" description="Helical" evidence="6">
    <location>
        <begin position="43"/>
        <end position="68"/>
    </location>
</feature>
<dbReference type="Proteomes" id="UP000050514">
    <property type="component" value="Unassembled WGS sequence"/>
</dbReference>
<name>A0A0P6X6N4_9CHLR</name>
<dbReference type="AlphaFoldDB" id="A0A0P6X6N4"/>
<dbReference type="STRING" id="360411.AC812_03525"/>
<keyword evidence="4 6" id="KW-1133">Transmembrane helix</keyword>
<feature type="transmembrane region" description="Helical" evidence="6">
    <location>
        <begin position="291"/>
        <end position="313"/>
    </location>
</feature>
<dbReference type="RefSeq" id="WP_061913572.1">
    <property type="nucleotide sequence ID" value="NZ_DF967971.1"/>
</dbReference>
<organism evidence="7 8">
    <name type="scientific">Bellilinea caldifistulae</name>
    <dbReference type="NCBI Taxonomy" id="360411"/>
    <lineage>
        <taxon>Bacteria</taxon>
        <taxon>Bacillati</taxon>
        <taxon>Chloroflexota</taxon>
        <taxon>Anaerolineae</taxon>
        <taxon>Anaerolineales</taxon>
        <taxon>Anaerolineaceae</taxon>
        <taxon>Bellilinea</taxon>
    </lineage>
</organism>
<protein>
    <submittedName>
        <fullName evidence="7">Uncharacterized protein</fullName>
    </submittedName>
</protein>
<feature type="transmembrane region" description="Helical" evidence="6">
    <location>
        <begin position="197"/>
        <end position="216"/>
    </location>
</feature>
<evidence type="ECO:0000256" key="4">
    <source>
        <dbReference type="ARBA" id="ARBA00022989"/>
    </source>
</evidence>
<feature type="transmembrane region" description="Helical" evidence="6">
    <location>
        <begin position="352"/>
        <end position="374"/>
    </location>
</feature>
<feature type="transmembrane region" description="Helical" evidence="6">
    <location>
        <begin position="380"/>
        <end position="398"/>
    </location>
</feature>
<keyword evidence="3 6" id="KW-0812">Transmembrane</keyword>
<feature type="transmembrane region" description="Helical" evidence="6">
    <location>
        <begin position="405"/>
        <end position="423"/>
    </location>
</feature>
<evidence type="ECO:0000256" key="1">
    <source>
        <dbReference type="ARBA" id="ARBA00004651"/>
    </source>
</evidence>
<dbReference type="PANTHER" id="PTHR30250">
    <property type="entry name" value="PST FAMILY PREDICTED COLANIC ACID TRANSPORTER"/>
    <property type="match status" value="1"/>
</dbReference>
<feature type="transmembrane region" description="Helical" evidence="6">
    <location>
        <begin position="20"/>
        <end position="37"/>
    </location>
</feature>